<comment type="similarity">
    <text evidence="3 10">Belongs to the glycosyl hydrolase 47 family.</text>
</comment>
<keyword evidence="4" id="KW-0479">Metal-binding</keyword>
<proteinExistence type="inferred from homology"/>
<dbReference type="SUPFAM" id="SSF48225">
    <property type="entry name" value="Seven-hairpin glycosidases"/>
    <property type="match status" value="1"/>
</dbReference>
<dbReference type="PANTHER" id="PTHR11742">
    <property type="entry name" value="MANNOSYL-OLIGOSACCHARIDE ALPHA-1,2-MANNOSIDASE-RELATED"/>
    <property type="match status" value="1"/>
</dbReference>
<dbReference type="Gene3D" id="1.50.10.10">
    <property type="match status" value="1"/>
</dbReference>
<evidence type="ECO:0000256" key="5">
    <source>
        <dbReference type="ARBA" id="ARBA00022801"/>
    </source>
</evidence>
<comment type="pathway">
    <text evidence="2">Protein modification; protein glycosylation.</text>
</comment>
<protein>
    <recommendedName>
        <fullName evidence="10">alpha-1,2-Mannosidase</fullName>
        <ecNumber evidence="10">3.2.1.-</ecNumber>
    </recommendedName>
</protein>
<accession>A0ABR2ZGU8</accession>
<evidence type="ECO:0000256" key="4">
    <source>
        <dbReference type="ARBA" id="ARBA00022723"/>
    </source>
</evidence>
<comment type="catalytic activity">
    <reaction evidence="8">
        <text>N(4)-(alpha-D-Man-(1-&gt;2)-alpha-D-Man-(1-&gt;2)-alpha-D-Man-(1-&gt;3)-[alpha-D-Man-(1-&gt;3)-[alpha-D-Man-(1-&gt;2)-alpha-D-Man-(1-&gt;6)]-alpha-D-Man-(1-&gt;6)]-beta-D-Man-(1-&gt;4)-beta-D-GlcNAc-(1-&gt;4)-beta-D-GlcNAc)-L-asparaginyl-[protein] (N-glucan mannose isomer 8A1,2,3B1,3) + 3 H2O = N(4)-(alpha-D-Man-(1-&gt;3)-[alpha-D-Man-(1-&gt;3)-[alpha-D-Man-(1-&gt;6)]-alpha-D-Man-(1-&gt;6)]-beta-D-Man-(1-&gt;4)-beta-D-GlcNAc-(1-&gt;4)-beta-D-GlcNAc)-L-asparaginyl-[protein] (N-glucan mannose isomer 5A1,2) + 3 beta-D-mannose</text>
        <dbReference type="Rhea" id="RHEA:56028"/>
        <dbReference type="Rhea" id="RHEA-COMP:14358"/>
        <dbReference type="Rhea" id="RHEA-COMP:14367"/>
        <dbReference type="ChEBI" id="CHEBI:15377"/>
        <dbReference type="ChEBI" id="CHEBI:28563"/>
        <dbReference type="ChEBI" id="CHEBI:59087"/>
        <dbReference type="ChEBI" id="CHEBI:60628"/>
        <dbReference type="EC" id="3.2.1.113"/>
    </reaction>
</comment>
<keyword evidence="12" id="KW-1185">Reference proteome</keyword>
<keyword evidence="7" id="KW-1015">Disulfide bond</keyword>
<dbReference type="Proteomes" id="UP001437256">
    <property type="component" value="Unassembled WGS sequence"/>
</dbReference>
<dbReference type="PANTHER" id="PTHR11742:SF55">
    <property type="entry name" value="ENDOPLASMIC RETICULUM MANNOSYL-OLIGOSACCHARIDE 1,2-ALPHA-MANNOSIDASE"/>
    <property type="match status" value="1"/>
</dbReference>
<keyword evidence="5 10" id="KW-0378">Hydrolase</keyword>
<name>A0ABR2ZGU8_9AGAR</name>
<dbReference type="Pfam" id="PF01532">
    <property type="entry name" value="Glyco_hydro_47"/>
    <property type="match status" value="1"/>
</dbReference>
<evidence type="ECO:0000313" key="11">
    <source>
        <dbReference type="EMBL" id="KAL0060424.1"/>
    </source>
</evidence>
<evidence type="ECO:0000256" key="7">
    <source>
        <dbReference type="ARBA" id="ARBA00023157"/>
    </source>
</evidence>
<comment type="caution">
    <text evidence="11">The sequence shown here is derived from an EMBL/GenBank/DDBJ whole genome shotgun (WGS) entry which is preliminary data.</text>
</comment>
<gene>
    <name evidence="11" type="ORF">AAF712_012793</name>
</gene>
<evidence type="ECO:0000256" key="2">
    <source>
        <dbReference type="ARBA" id="ARBA00004922"/>
    </source>
</evidence>
<keyword evidence="6" id="KW-0106">Calcium</keyword>
<comment type="catalytic activity">
    <reaction evidence="9">
        <text>N(4)-(alpha-D-Man-(1-&gt;2)-alpha-D-Man-(1-&gt;2)-alpha-D-Man-(1-&gt;3)-[alpha-D-Man-(1-&gt;2)-alpha-D-Man-(1-&gt;3)-[alpha-D-Man-(1-&gt;2)-alpha-D-Man-(1-&gt;6)]-alpha-D-Man-(1-&gt;6)]-beta-D-Man-(1-&gt;4)-beta-D-GlcNAc-(1-&gt;4)-beta-D-GlcNAc)-L-asparaginyl-[protein] (N-glucan mannose isomer 9A1,2,3B1,2,3) + 4 H2O = N(4)-(alpha-D-Man-(1-&gt;3)-[alpha-D-Man-(1-&gt;3)-[alpha-D-Man-(1-&gt;6)]-alpha-D-Man-(1-&gt;6)]-beta-D-Man-(1-&gt;4)-beta-D-GlcNAc-(1-&gt;4)-beta-D-GlcNAc)-L-asparaginyl-[protein] (N-glucan mannose isomer 5A1,2) + 4 beta-D-mannose</text>
        <dbReference type="Rhea" id="RHEA:56008"/>
        <dbReference type="Rhea" id="RHEA-COMP:14356"/>
        <dbReference type="Rhea" id="RHEA-COMP:14367"/>
        <dbReference type="ChEBI" id="CHEBI:15377"/>
        <dbReference type="ChEBI" id="CHEBI:28563"/>
        <dbReference type="ChEBI" id="CHEBI:59087"/>
        <dbReference type="ChEBI" id="CHEBI:139493"/>
        <dbReference type="EC" id="3.2.1.113"/>
    </reaction>
</comment>
<sequence>MPPTNPSLSQALKLWVGKPIRWVPPLLSFTFIIWLLGPSLYHYGPHPPFHGPGGLPPPIGHPHRPPFRRPPGEVEWQLRANEVRKAFIHSYEGYKKYAWRKDELQPVSSRNVNNFNGWGVTIYDALDTMLIMDLKDYFDEAVKVIAEENFALPPNEFAPFFETIIRYLGGLLSAYALSKDPILLQKADELGQALLPAFNTSSGLPMYAVNTLTGATRGGWTGTTLWAEALSNQMEFKYLAHLTGKKEYFENAERVMQVMYDSNITDGLYPTQWNTRTAVPSNSQFSVGAFADSAHEYLLKQWLLTSRSETKIRDLYLQASTAIIKNLLYISPSRDLLYVTDTTFTPSNKSFPHVPSHTFEHLSCFLPGLLALGAATLDFNDPKTRWFNHEQRELHLWAAEGLGYSCWLSYADQQTGLGPDEMDMMFEPPVRPTQETTTGNPLAHVSIVPPPKSKGLWIDLVDEWKKKGKPLKRPPGLREVPPEFSPRKRGYANRKASYLLRPETIESFYILWRTTGDERWRDRGWAVFQAIEKHAKTEYGYASVLLVDGEPVLKDEQPSYFLAETLKYLYLLFTDEEIIPLDKWVFNTEAHPLPIFQWTKEEKLAYGIQ</sequence>
<comment type="cofactor">
    <cofactor evidence="1">
        <name>Ca(2+)</name>
        <dbReference type="ChEBI" id="CHEBI:29108"/>
    </cofactor>
</comment>
<evidence type="ECO:0000256" key="6">
    <source>
        <dbReference type="ARBA" id="ARBA00022837"/>
    </source>
</evidence>
<evidence type="ECO:0000256" key="3">
    <source>
        <dbReference type="ARBA" id="ARBA00007658"/>
    </source>
</evidence>
<reference evidence="11 12" key="1">
    <citation type="submission" date="2024-05" db="EMBL/GenBank/DDBJ databases">
        <title>A draft genome resource for the thread blight pathogen Marasmius tenuissimus strain MS-2.</title>
        <authorList>
            <person name="Yulfo-Soto G.E."/>
            <person name="Baruah I.K."/>
            <person name="Amoako-Attah I."/>
            <person name="Bukari Y."/>
            <person name="Meinhardt L.W."/>
            <person name="Bailey B.A."/>
            <person name="Cohen S.P."/>
        </authorList>
    </citation>
    <scope>NUCLEOTIDE SEQUENCE [LARGE SCALE GENOMIC DNA]</scope>
    <source>
        <strain evidence="11 12">MS-2</strain>
    </source>
</reference>
<dbReference type="InterPro" id="IPR001382">
    <property type="entry name" value="Glyco_hydro_47"/>
</dbReference>
<keyword evidence="10" id="KW-0326">Glycosidase</keyword>
<dbReference type="PRINTS" id="PR00747">
    <property type="entry name" value="GLYHDRLASE47"/>
</dbReference>
<evidence type="ECO:0000256" key="8">
    <source>
        <dbReference type="ARBA" id="ARBA00047669"/>
    </source>
</evidence>
<dbReference type="EMBL" id="JBBXMP010000177">
    <property type="protein sequence ID" value="KAL0060424.1"/>
    <property type="molecule type" value="Genomic_DNA"/>
</dbReference>
<dbReference type="InterPro" id="IPR012341">
    <property type="entry name" value="6hp_glycosidase-like_sf"/>
</dbReference>
<evidence type="ECO:0000313" key="12">
    <source>
        <dbReference type="Proteomes" id="UP001437256"/>
    </source>
</evidence>
<dbReference type="EC" id="3.2.1.-" evidence="10"/>
<evidence type="ECO:0000256" key="1">
    <source>
        <dbReference type="ARBA" id="ARBA00001913"/>
    </source>
</evidence>
<evidence type="ECO:0000256" key="10">
    <source>
        <dbReference type="RuleBase" id="RU361193"/>
    </source>
</evidence>
<dbReference type="InterPro" id="IPR036026">
    <property type="entry name" value="Seven-hairpin_glycosidases"/>
</dbReference>
<dbReference type="InterPro" id="IPR050749">
    <property type="entry name" value="Glycosyl_Hydrolase_47"/>
</dbReference>
<organism evidence="11 12">
    <name type="scientific">Marasmius tenuissimus</name>
    <dbReference type="NCBI Taxonomy" id="585030"/>
    <lineage>
        <taxon>Eukaryota</taxon>
        <taxon>Fungi</taxon>
        <taxon>Dikarya</taxon>
        <taxon>Basidiomycota</taxon>
        <taxon>Agaricomycotina</taxon>
        <taxon>Agaricomycetes</taxon>
        <taxon>Agaricomycetidae</taxon>
        <taxon>Agaricales</taxon>
        <taxon>Marasmiineae</taxon>
        <taxon>Marasmiaceae</taxon>
        <taxon>Marasmius</taxon>
    </lineage>
</organism>
<evidence type="ECO:0000256" key="9">
    <source>
        <dbReference type="ARBA" id="ARBA00048605"/>
    </source>
</evidence>